<name>A0A2A7AVK7_9FIRM</name>
<dbReference type="AlphaFoldDB" id="A0A2A7AVK7"/>
<protein>
    <recommendedName>
        <fullName evidence="3">DUF2634 domain-containing protein</fullName>
    </recommendedName>
</protein>
<dbReference type="Gene3D" id="3.10.450.40">
    <property type="match status" value="1"/>
</dbReference>
<comment type="caution">
    <text evidence="1">The sequence shown here is derived from an EMBL/GenBank/DDBJ whole genome shotgun (WGS) entry which is preliminary data.</text>
</comment>
<organism evidence="1 2">
    <name type="scientific">Faecalibacterium prausnitzii</name>
    <dbReference type="NCBI Taxonomy" id="853"/>
    <lineage>
        <taxon>Bacteria</taxon>
        <taxon>Bacillati</taxon>
        <taxon>Bacillota</taxon>
        <taxon>Clostridia</taxon>
        <taxon>Eubacteriales</taxon>
        <taxon>Oscillospiraceae</taxon>
        <taxon>Faecalibacterium</taxon>
    </lineage>
</organism>
<dbReference type="Proteomes" id="UP000220480">
    <property type="component" value="Unassembled WGS sequence"/>
</dbReference>
<proteinExistence type="predicted"/>
<dbReference type="RefSeq" id="WP_097780290.1">
    <property type="nucleotide sequence ID" value="NZ_NMTZ01000027.1"/>
</dbReference>
<dbReference type="EMBL" id="NMTZ01000027">
    <property type="protein sequence ID" value="PDX83061.1"/>
    <property type="molecule type" value="Genomic_DNA"/>
</dbReference>
<sequence length="121" mass="13806">MIDLKLDATGDLELSAAGDISATDSIVQAVRIRLLWFFGEWRLMPSLGFPYFENLLVKNPNESKLRHLIRETVMSVDGVTDVSEILFNIDKKSRRASVEITFNTDEGSFREEVKIPWQNMA</sequence>
<evidence type="ECO:0000313" key="1">
    <source>
        <dbReference type="EMBL" id="PDX83061.1"/>
    </source>
</evidence>
<evidence type="ECO:0008006" key="3">
    <source>
        <dbReference type="Google" id="ProtNLM"/>
    </source>
</evidence>
<evidence type="ECO:0000313" key="2">
    <source>
        <dbReference type="Proteomes" id="UP000220480"/>
    </source>
</evidence>
<gene>
    <name evidence="1" type="ORF">CGS59_13180</name>
</gene>
<accession>A0A2A7AVK7</accession>
<dbReference type="Pfam" id="PF10934">
    <property type="entry name" value="Sheath_initiator"/>
    <property type="match status" value="1"/>
</dbReference>
<dbReference type="InterPro" id="IPR020288">
    <property type="entry name" value="Sheath_initiator"/>
</dbReference>
<reference evidence="1 2" key="1">
    <citation type="journal article" date="2017" name="Front. Microbiol.">
        <title>New Insights into the Diversity of the Genus Faecalibacterium.</title>
        <authorList>
            <person name="Benevides L."/>
            <person name="Burman S."/>
            <person name="Martin R."/>
            <person name="Robert V."/>
            <person name="Thomas M."/>
            <person name="Miquel S."/>
            <person name="Chain F."/>
            <person name="Sokol H."/>
            <person name="Bermudez-Humaran L.G."/>
            <person name="Morrison M."/>
            <person name="Langella P."/>
            <person name="Azevedo V.A."/>
            <person name="Chatel J.M."/>
            <person name="Soares S."/>
        </authorList>
    </citation>
    <scope>NUCLEOTIDE SEQUENCE [LARGE SCALE GENOMIC DNA]</scope>
    <source>
        <strain evidence="1 2">CNCM I 4644</strain>
    </source>
</reference>